<keyword evidence="1" id="KW-0812">Transmembrane</keyword>
<keyword evidence="1" id="KW-1133">Transmembrane helix</keyword>
<keyword evidence="1" id="KW-0472">Membrane</keyword>
<dbReference type="Pfam" id="PF13398">
    <property type="entry name" value="Peptidase_M50B"/>
    <property type="match status" value="1"/>
</dbReference>
<name>A0ABN0WFM7_9BACI</name>
<keyword evidence="3" id="KW-1185">Reference proteome</keyword>
<feature type="transmembrane region" description="Helical" evidence="1">
    <location>
        <begin position="123"/>
        <end position="146"/>
    </location>
</feature>
<feature type="transmembrane region" description="Helical" evidence="1">
    <location>
        <begin position="166"/>
        <end position="185"/>
    </location>
</feature>
<feature type="transmembrane region" description="Helical" evidence="1">
    <location>
        <begin position="73"/>
        <end position="90"/>
    </location>
</feature>
<gene>
    <name evidence="2" type="ORF">GCM10008967_27520</name>
</gene>
<comment type="caution">
    <text evidence="2">The sequence shown here is derived from an EMBL/GenBank/DDBJ whole genome shotgun (WGS) entry which is preliminary data.</text>
</comment>
<accession>A0ABN0WFM7</accession>
<dbReference type="InterPro" id="IPR049500">
    <property type="entry name" value="Peptidase_M50B-like"/>
</dbReference>
<evidence type="ECO:0000256" key="1">
    <source>
        <dbReference type="SAM" id="Phobius"/>
    </source>
</evidence>
<protein>
    <recommendedName>
        <fullName evidence="4">M50 family peptidase</fullName>
    </recommendedName>
</protein>
<evidence type="ECO:0000313" key="2">
    <source>
        <dbReference type="EMBL" id="GAA0335171.1"/>
    </source>
</evidence>
<feature type="transmembrane region" description="Helical" evidence="1">
    <location>
        <begin position="96"/>
        <end position="111"/>
    </location>
</feature>
<evidence type="ECO:0000313" key="3">
    <source>
        <dbReference type="Proteomes" id="UP001500782"/>
    </source>
</evidence>
<evidence type="ECO:0008006" key="4">
    <source>
        <dbReference type="Google" id="ProtNLM"/>
    </source>
</evidence>
<organism evidence="2 3">
    <name type="scientific">Bacillus carboniphilus</name>
    <dbReference type="NCBI Taxonomy" id="86663"/>
    <lineage>
        <taxon>Bacteria</taxon>
        <taxon>Bacillati</taxon>
        <taxon>Bacillota</taxon>
        <taxon>Bacilli</taxon>
        <taxon>Bacillales</taxon>
        <taxon>Bacillaceae</taxon>
        <taxon>Bacillus</taxon>
    </lineage>
</organism>
<feature type="transmembrane region" description="Helical" evidence="1">
    <location>
        <begin position="41"/>
        <end position="66"/>
    </location>
</feature>
<dbReference type="Proteomes" id="UP001500782">
    <property type="component" value="Unassembled WGS sequence"/>
</dbReference>
<sequence>MINTVIHESGHALMALLGGDIHEISLFVNTEGVTYTSHSSWFGGFFTSLAGYIFSSAMAFLGFWLLAKGKNKVYIGILLGFIGLNLIFWVRNFYGIFWLITFGISFILLLIKSKKVVVETVILSLASIILVESVTSAFDIMALSFMHPQAAGDATNLAKSTVIIPVQVWGVFFFVQSIWWGVLSYRMGL</sequence>
<dbReference type="EMBL" id="BAAADJ010000024">
    <property type="protein sequence ID" value="GAA0335171.1"/>
    <property type="molecule type" value="Genomic_DNA"/>
</dbReference>
<reference evidence="2 3" key="1">
    <citation type="journal article" date="2019" name="Int. J. Syst. Evol. Microbiol.">
        <title>The Global Catalogue of Microorganisms (GCM) 10K type strain sequencing project: providing services to taxonomists for standard genome sequencing and annotation.</title>
        <authorList>
            <consortium name="The Broad Institute Genomics Platform"/>
            <consortium name="The Broad Institute Genome Sequencing Center for Infectious Disease"/>
            <person name="Wu L."/>
            <person name="Ma J."/>
        </authorList>
    </citation>
    <scope>NUCLEOTIDE SEQUENCE [LARGE SCALE GENOMIC DNA]</scope>
    <source>
        <strain evidence="2 3">JCM 9731</strain>
    </source>
</reference>
<proteinExistence type="predicted"/>